<feature type="domain" description="7,8-dihydro-6-hydroxymethylpterin-pyrophosphokinase" evidence="9">
    <location>
        <begin position="89"/>
        <end position="100"/>
    </location>
</feature>
<protein>
    <recommendedName>
        <fullName evidence="3">2-amino-4-hydroxy-6-hydroxymethyldihydropteridine diphosphokinase</fullName>
        <ecNumber evidence="3">2.7.6.3</ecNumber>
    </recommendedName>
</protein>
<evidence type="ECO:0000313" key="11">
    <source>
        <dbReference type="Proteomes" id="UP000051160"/>
    </source>
</evidence>
<dbReference type="AlphaFoldDB" id="A0A0R1LU28"/>
<dbReference type="EMBL" id="AZEE01000027">
    <property type="protein sequence ID" value="KRK98920.1"/>
    <property type="molecule type" value="Genomic_DNA"/>
</dbReference>
<dbReference type="InterPro" id="IPR035907">
    <property type="entry name" value="Hppk_sf"/>
</dbReference>
<dbReference type="GO" id="GO:0046656">
    <property type="term" value="P:folic acid biosynthetic process"/>
    <property type="evidence" value="ECO:0007669"/>
    <property type="project" value="UniProtKB-KW"/>
</dbReference>
<evidence type="ECO:0000313" key="10">
    <source>
        <dbReference type="EMBL" id="KRK98920.1"/>
    </source>
</evidence>
<name>A0A0R1LU28_9LACO</name>
<evidence type="ECO:0000256" key="7">
    <source>
        <dbReference type="ARBA" id="ARBA00022840"/>
    </source>
</evidence>
<comment type="caution">
    <text evidence="10">The sequence shown here is derived from an EMBL/GenBank/DDBJ whole genome shotgun (WGS) entry which is preliminary data.</text>
</comment>
<keyword evidence="4" id="KW-0808">Transferase</keyword>
<dbReference type="InterPro" id="IPR000550">
    <property type="entry name" value="Hppk"/>
</dbReference>
<organism evidence="10 11">
    <name type="scientific">Secundilactobacillus odoratitofui DSM 19909 = JCM 15043</name>
    <dbReference type="NCBI Taxonomy" id="1423776"/>
    <lineage>
        <taxon>Bacteria</taxon>
        <taxon>Bacillati</taxon>
        <taxon>Bacillota</taxon>
        <taxon>Bacilli</taxon>
        <taxon>Lactobacillales</taxon>
        <taxon>Lactobacillaceae</taxon>
        <taxon>Secundilactobacillus</taxon>
    </lineage>
</organism>
<evidence type="ECO:0000256" key="5">
    <source>
        <dbReference type="ARBA" id="ARBA00022741"/>
    </source>
</evidence>
<dbReference type="GO" id="GO:0016301">
    <property type="term" value="F:kinase activity"/>
    <property type="evidence" value="ECO:0007669"/>
    <property type="project" value="UniProtKB-KW"/>
</dbReference>
<dbReference type="PANTHER" id="PTHR43071:SF1">
    <property type="entry name" value="2-AMINO-4-HYDROXY-6-HYDROXYMETHYLDIHYDROPTERIDINE PYROPHOSPHOKINASE"/>
    <property type="match status" value="1"/>
</dbReference>
<evidence type="ECO:0000256" key="8">
    <source>
        <dbReference type="ARBA" id="ARBA00022909"/>
    </source>
</evidence>
<keyword evidence="8" id="KW-0289">Folate biosynthesis</keyword>
<dbReference type="GO" id="GO:0046654">
    <property type="term" value="P:tetrahydrofolate biosynthetic process"/>
    <property type="evidence" value="ECO:0007669"/>
    <property type="project" value="UniProtKB-UniPathway"/>
</dbReference>
<evidence type="ECO:0000256" key="3">
    <source>
        <dbReference type="ARBA" id="ARBA00013253"/>
    </source>
</evidence>
<dbReference type="PANTHER" id="PTHR43071">
    <property type="entry name" value="2-AMINO-4-HYDROXY-6-HYDROXYMETHYLDIHYDROPTERIDINE PYROPHOSPHOKINASE"/>
    <property type="match status" value="1"/>
</dbReference>
<dbReference type="PATRIC" id="fig|1423776.4.peg.668"/>
<dbReference type="GO" id="GO:0003848">
    <property type="term" value="F:2-amino-4-hydroxy-6-hydroxymethyldihydropteridine diphosphokinase activity"/>
    <property type="evidence" value="ECO:0007669"/>
    <property type="project" value="UniProtKB-EC"/>
</dbReference>
<dbReference type="SUPFAM" id="SSF55083">
    <property type="entry name" value="6-hydroxymethyl-7,8-dihydropterin pyrophosphokinase, HPPK"/>
    <property type="match status" value="1"/>
</dbReference>
<dbReference type="EC" id="2.7.6.3" evidence="3"/>
<keyword evidence="7" id="KW-0067">ATP-binding</keyword>
<dbReference type="OrthoDB" id="9808041at2"/>
<reference evidence="10 11" key="1">
    <citation type="journal article" date="2015" name="Genome Announc.">
        <title>Expanding the biotechnology potential of lactobacilli through comparative genomics of 213 strains and associated genera.</title>
        <authorList>
            <person name="Sun Z."/>
            <person name="Harris H.M."/>
            <person name="McCann A."/>
            <person name="Guo C."/>
            <person name="Argimon S."/>
            <person name="Zhang W."/>
            <person name="Yang X."/>
            <person name="Jeffery I.B."/>
            <person name="Cooney J.C."/>
            <person name="Kagawa T.F."/>
            <person name="Liu W."/>
            <person name="Song Y."/>
            <person name="Salvetti E."/>
            <person name="Wrobel A."/>
            <person name="Rasinkangas P."/>
            <person name="Parkhill J."/>
            <person name="Rea M.C."/>
            <person name="O'Sullivan O."/>
            <person name="Ritari J."/>
            <person name="Douillard F.P."/>
            <person name="Paul Ross R."/>
            <person name="Yang R."/>
            <person name="Briner A.E."/>
            <person name="Felis G.E."/>
            <person name="de Vos W.M."/>
            <person name="Barrangou R."/>
            <person name="Klaenhammer T.R."/>
            <person name="Caufield P.W."/>
            <person name="Cui Y."/>
            <person name="Zhang H."/>
            <person name="O'Toole P.W."/>
        </authorList>
    </citation>
    <scope>NUCLEOTIDE SEQUENCE [LARGE SCALE GENOMIC DNA]</scope>
    <source>
        <strain evidence="10 11">DSM 19909</strain>
    </source>
</reference>
<evidence type="ECO:0000256" key="6">
    <source>
        <dbReference type="ARBA" id="ARBA00022777"/>
    </source>
</evidence>
<dbReference type="PROSITE" id="PS00794">
    <property type="entry name" value="HPPK"/>
    <property type="match status" value="1"/>
</dbReference>
<comment type="catalytic activity">
    <reaction evidence="1">
        <text>6-hydroxymethyl-7,8-dihydropterin + ATP = (7,8-dihydropterin-6-yl)methyl diphosphate + AMP + H(+)</text>
        <dbReference type="Rhea" id="RHEA:11412"/>
        <dbReference type="ChEBI" id="CHEBI:15378"/>
        <dbReference type="ChEBI" id="CHEBI:30616"/>
        <dbReference type="ChEBI" id="CHEBI:44841"/>
        <dbReference type="ChEBI" id="CHEBI:72950"/>
        <dbReference type="ChEBI" id="CHEBI:456215"/>
        <dbReference type="EC" id="2.7.6.3"/>
    </reaction>
</comment>
<dbReference type="Proteomes" id="UP000051160">
    <property type="component" value="Unassembled WGS sequence"/>
</dbReference>
<sequence length="168" mass="19012">MSDRVYLSIGSNIGDRLENLNQAVAYLRQRADVQIVRVSSVYETQPWGNLNQANFYNIAVSLTTSLTPTALLDVLHRAEQLGHRQRLEHWGPRTIDLDIVYWGTQRIETPTLTVPHPRAQARNFVLLPVQEIAGDDDGVLKLVEAALKTKQDTSWIRKVEGVLIDNDK</sequence>
<dbReference type="GO" id="GO:0005524">
    <property type="term" value="F:ATP binding"/>
    <property type="evidence" value="ECO:0007669"/>
    <property type="project" value="UniProtKB-KW"/>
</dbReference>
<comment type="pathway">
    <text evidence="2">Cofactor biosynthesis; tetrahydrofolate biosynthesis; 2-amino-4-hydroxy-6-hydroxymethyl-7,8-dihydropteridine diphosphate from 7,8-dihydroneopterin triphosphate: step 4/4.</text>
</comment>
<dbReference type="Pfam" id="PF01288">
    <property type="entry name" value="HPPK"/>
    <property type="match status" value="1"/>
</dbReference>
<proteinExistence type="predicted"/>
<dbReference type="CDD" id="cd00483">
    <property type="entry name" value="HPPK"/>
    <property type="match status" value="1"/>
</dbReference>
<accession>A0A0R1LU28</accession>
<evidence type="ECO:0000256" key="4">
    <source>
        <dbReference type="ARBA" id="ARBA00022679"/>
    </source>
</evidence>
<gene>
    <name evidence="10" type="ORF">FD04_GL000665</name>
</gene>
<dbReference type="NCBIfam" id="TIGR01498">
    <property type="entry name" value="folK"/>
    <property type="match status" value="1"/>
</dbReference>
<evidence type="ECO:0000256" key="1">
    <source>
        <dbReference type="ARBA" id="ARBA00000198"/>
    </source>
</evidence>
<dbReference type="Gene3D" id="3.30.70.560">
    <property type="entry name" value="7,8-Dihydro-6-hydroxymethylpterin-pyrophosphokinase HPPK"/>
    <property type="match status" value="1"/>
</dbReference>
<keyword evidence="11" id="KW-1185">Reference proteome</keyword>
<evidence type="ECO:0000256" key="2">
    <source>
        <dbReference type="ARBA" id="ARBA00005051"/>
    </source>
</evidence>
<dbReference type="STRING" id="1423776.FD04_GL000665"/>
<keyword evidence="5" id="KW-0547">Nucleotide-binding</keyword>
<keyword evidence="6 10" id="KW-0418">Kinase</keyword>
<dbReference type="UniPathway" id="UPA00077">
    <property type="reaction ID" value="UER00155"/>
</dbReference>
<dbReference type="RefSeq" id="WP_156660398.1">
    <property type="nucleotide sequence ID" value="NZ_AZEE01000027.1"/>
</dbReference>
<evidence type="ECO:0000259" key="9">
    <source>
        <dbReference type="PROSITE" id="PS00794"/>
    </source>
</evidence>